<proteinExistence type="predicted"/>
<sequence length="51" mass="5527">MVFRHKDGQVYIPVFGDAHIPALQDARRSYSGLKGRSYSACGSYGVSSFSG</sequence>
<gene>
    <name evidence="1" type="ORF">APZ42_022316</name>
</gene>
<comment type="caution">
    <text evidence="1">The sequence shown here is derived from an EMBL/GenBank/DDBJ whole genome shotgun (WGS) entry which is preliminary data.</text>
</comment>
<evidence type="ECO:0000313" key="1">
    <source>
        <dbReference type="EMBL" id="KZS12222.1"/>
    </source>
</evidence>
<evidence type="ECO:0000313" key="2">
    <source>
        <dbReference type="Proteomes" id="UP000076858"/>
    </source>
</evidence>
<organism evidence="1 2">
    <name type="scientific">Daphnia magna</name>
    <dbReference type="NCBI Taxonomy" id="35525"/>
    <lineage>
        <taxon>Eukaryota</taxon>
        <taxon>Metazoa</taxon>
        <taxon>Ecdysozoa</taxon>
        <taxon>Arthropoda</taxon>
        <taxon>Crustacea</taxon>
        <taxon>Branchiopoda</taxon>
        <taxon>Diplostraca</taxon>
        <taxon>Cladocera</taxon>
        <taxon>Anomopoda</taxon>
        <taxon>Daphniidae</taxon>
        <taxon>Daphnia</taxon>
    </lineage>
</organism>
<keyword evidence="2" id="KW-1185">Reference proteome</keyword>
<dbReference type="Proteomes" id="UP000076858">
    <property type="component" value="Unassembled WGS sequence"/>
</dbReference>
<reference evidence="1 2" key="1">
    <citation type="submission" date="2016-03" db="EMBL/GenBank/DDBJ databases">
        <title>EvidentialGene: Evidence-directed Construction of Genes on Genomes.</title>
        <authorList>
            <person name="Gilbert D.G."/>
            <person name="Choi J.-H."/>
            <person name="Mockaitis K."/>
            <person name="Colbourne J."/>
            <person name="Pfrender M."/>
        </authorList>
    </citation>
    <scope>NUCLEOTIDE SEQUENCE [LARGE SCALE GENOMIC DNA]</scope>
    <source>
        <strain evidence="1 2">Xinb3</strain>
        <tissue evidence="1">Complete organism</tissue>
    </source>
</reference>
<dbReference type="AlphaFoldDB" id="A0A162C6S9"/>
<accession>A0A162C6S9</accession>
<protein>
    <submittedName>
        <fullName evidence="1">Uncharacterized protein</fullName>
    </submittedName>
</protein>
<dbReference type="EMBL" id="LRGB01001361">
    <property type="protein sequence ID" value="KZS12222.1"/>
    <property type="molecule type" value="Genomic_DNA"/>
</dbReference>
<name>A0A162C6S9_9CRUS</name>